<dbReference type="Pfam" id="PF18911">
    <property type="entry name" value="PKD_4"/>
    <property type="match status" value="1"/>
</dbReference>
<dbReference type="InterPro" id="IPR006558">
    <property type="entry name" value="LamG-like"/>
</dbReference>
<keyword evidence="2" id="KW-1015">Disulfide bond</keyword>
<proteinExistence type="predicted"/>
<dbReference type="PANTHER" id="PTHR35399">
    <property type="entry name" value="SLR8030 PROTEIN"/>
    <property type="match status" value="1"/>
</dbReference>
<dbReference type="Gene3D" id="3.60.21.70">
    <property type="entry name" value="PhoD-like phosphatase"/>
    <property type="match status" value="1"/>
</dbReference>
<feature type="signal peptide" evidence="3">
    <location>
        <begin position="1"/>
        <end position="22"/>
    </location>
</feature>
<dbReference type="Pfam" id="PF05787">
    <property type="entry name" value="PhoX"/>
    <property type="match status" value="1"/>
</dbReference>
<sequence>MKRMMIWTLLLFAWMTSMTAMGQVLPGDSIVFGPMFSPVYHDSVRVWVVTKSNTGVGDAITLEVTGTAPGAPLEGTVYNSDDRLGYNLRSFVYPKLTQGATYTAVIKRNGTRAKGRTATIRNTSEQLSDFEFLTGGCGRIYDLRRCIDRPEAQTHVNGDPAMYNRMAGEGSDLMIWTGDATYLLGLQHAMGQCPDGIDDWANKDMAFARYAFYRTFHDSLTRAMPQLAITDNHDTGPNEFNKTLPTLGEMKEIFMDWWPNPHYGRTKEGQGLFSSYVYKDVEYFLLDNRSYRDGVGQHLGPEQLAWLKQALLNSKATFKVLINGTPSFAKHWGGRNFSVTQQATELIAYIQEKNIDGVLCFSADIHEQEFYGRYGDVKYPLFDMISGNLNSDIGNGQHTIDYTSDRILRGVKQTYLRVNVYGEANDRRMKIEYVNVLGQPYFTSVIHADMLKSVDADTRKLFLSFAGVLKDSSTYDHNVQGTGISYGTDKNGVAGRALQFSGGSSLQLTHTSVLDLHDRPFTVGYWVNPSQFGTTGSTLISTGGNTGVTLGFDKDGYPQYTDLSSKKQYTGTQKLLVNRWAHMLWQYDNVKRQLSLYYNGQLVQQWSNVDPSVASAAAWMLGNDANNRHFIGLLDEVSVYGKLVSDNTVKDLADFVSTRGNVIKLGGSSTTTLPEEVIGAAMKGDFTLEFWGKLNADPGDNTKIVASNGRLPNNNTTGIGFEYPSSNKLNVTLGNNTGGWQTGLQDKGAAWNIGEWNHIALSYAGGKWTYYVNGEKAGEVTSPYTPNPKGLGIGHSPSYTGGGTQSELDEFRIWSRALPQDSIRKYMFHTLTGKEQGLEIYYDFSEATGTTVASKGNIAYTLPLVGSSLTAGTSPVAELAPDYRQSVTGYWSKGVLKSNGGFALTEPITSYTSNLVVGKQVDTGMLPTAKESQTYYLAGGWQLEPQNYPFGNFTIDLDESLLKADSIRRIAREYFWMQKDEAGAFSVVNEGSFDGRTVTFRNTVLEEGVYYLGWKADTTALFDRGGNVSFLGGHSAQIPFADINPVFAGEFTLELWVRVGKAPAAGGNVPLVSNHGRINNNTSGMVIEYNSNKIVSASFGTNTADWNKIDTGTPLNLDEWNHLAVTVSPGGKTARMYVNGVLVGTKAFNTFATNTNWNFGLSHSVNYKSEAVSMMDEVRVWNRVKTEAEIREQMHLSVSDEDPSLIYNYTADQVDKGYLINRGVKKDSIAYTKANIVDATSPVVTDIAPLYSKYITGNWSRQNTTTNGLYLKDAIKSPADNVVVGRDRNNGLATIGSDANHYYVKGGWLLNAQNIERATALIDLAAVFHRPDSVTALAKSFYLIQGDPEGKHEIVATGERTGNLVEFTDLALDFGVYYLGYETDMDGIIGKQGGALDLAAGHNVSIPYADVNNALSGEFTIEVWAKLNADPAEYGKLIGFSSSRDSYFAGFEFEFRGNNALQTILGKGQNGGWNTISSTTPWNVGEWNHAAVTVTPNKYFRFYINGELIDSVATGTFQPNAYNMAFATNLFNNSESLVTIDEFRIWNKAKTQAEIRRQMHQTLPPGENNLVYHFSFDQATGQNIINTGSQGGSIPYAKASLVPATTPVGTFTAPYNEAVSASWSLKNADINGLLLKDRVTDYYSNLVAGREANNQIIPVPNTTDTVYLKGGWQVRPLNLTRATVKIDLSKLVANPNTIAAKATKFLLLQGDMAAKPTIAAEGTFNGKEVEFASVTLQEEIYHLAWKVGAAAPVSAEYQVNTGNDDAEQDIASGKMNLTSSDIEFTKDAASDQLIGVRFNGINIPQGSVIEHAYLQFVVDEVNTTGQPNILIGIEDTDSPNEMSSFDFDVYHRIQFLGDTIVWQPGPFANVGDAGAGQRTPDLAELLNEIVSRPNWKEGNSVLFTLIDPAARAIKGYTANTDKRVAQAYENNPANAPRLIVTYVIPDRYYNGTFPVAKSASWKYDDSGADLTSADWKSLDYNDAAWHYGNAILGYGDGNESTTLNFGSDAQNKRTTYYLRHIFEVKDRTEYDSLLFDVLRDDGAIVYVNGTEAFRTNMPEGPVAYNTFASATVNDADERAYYRYKTKNLLRNGTNVIAVALHQASASSSDLSFDLAVGFTEPPLPTATYPLVKESLWRYLDNGISLDAVAWKDTTYTDDRAWAIGQGALGYGDPVKTTISYGPDGGNKYITTYFRRDIMVDTSTLADEVEIGMRRDDGALVYINGVEVIRDNMPEGAINAQTFSSTIVDGAAETTYYTFRLPKTVFRNGRNQLAAEIHNRDGSSSDLGFDLYLKDAPSVNPPVQCTDDHIACFTSIHPTGQTTKMIIPEQHRFQLIFKQGTPFTKGSGTVPGNHDFTAYVPINGSSALGHLSVNHENTPGGVSIVDLHLDKVNSLWVVDTTQAVDLYNNALVTTTRNCSGGITPWGTVITCEESLDGGDVNGDGYNDVGWAVEIDPVTSKVKDYDGDGKQDKLWALGRMNHENVVVHADGKTVYYGEDGGTHCVYKFVADVAGNLTAGTLYVLKLDQPLSNNDPTGSTAVWVKVPNATKDDRNNTISLASSLGGTNFDGVEDVEIGPIDGKIYFTSKGKGRVYRFRDGGTVSEFETFVGGTSYNINTKEGVVTEAWGGGNDNLTFDDKGNLWVLQDGDNYYIWVVRPDHTQSNPKVALFASMPAGSEPTGLTFSPDFKYGFFSVQHPNGNNAAQPDATGNDVTFDASATVIFALNADLGAQPPVADFSADRVKIKPGESITFTDLSTHAATAWAWTFEGGTPATSIETSPVVTYATPGIYDVTLVTINATGASVPITKADYIVVEKEADPVTGLPEGPGNSHVLVFPNPSHGMITVRLSLAGGEDLALELFDLMGRKLTTLATGKGKRGEQTLTYDLHAVVPASQMVILKVKIDESESQYKIQVLK</sequence>
<dbReference type="Proteomes" id="UP001319080">
    <property type="component" value="Unassembled WGS sequence"/>
</dbReference>
<dbReference type="SUPFAM" id="SSF63825">
    <property type="entry name" value="YWTD domain"/>
    <property type="match status" value="1"/>
</dbReference>
<dbReference type="InterPro" id="IPR013320">
    <property type="entry name" value="ConA-like_dom_sf"/>
</dbReference>
<evidence type="ECO:0000256" key="2">
    <source>
        <dbReference type="ARBA" id="ARBA00023157"/>
    </source>
</evidence>
<dbReference type="InterPro" id="IPR000601">
    <property type="entry name" value="PKD_dom"/>
</dbReference>
<comment type="caution">
    <text evidence="5">The sequence shown here is derived from an EMBL/GenBank/DDBJ whole genome shotgun (WGS) entry which is preliminary data.</text>
</comment>
<dbReference type="CDD" id="cd00146">
    <property type="entry name" value="PKD"/>
    <property type="match status" value="1"/>
</dbReference>
<evidence type="ECO:0000256" key="3">
    <source>
        <dbReference type="SAM" id="SignalP"/>
    </source>
</evidence>
<dbReference type="Gene3D" id="2.60.40.10">
    <property type="entry name" value="Immunoglobulins"/>
    <property type="match status" value="1"/>
</dbReference>
<dbReference type="SMART" id="SM00089">
    <property type="entry name" value="PKD"/>
    <property type="match status" value="1"/>
</dbReference>
<gene>
    <name evidence="5" type="ORF">KK062_24385</name>
</gene>
<reference evidence="5 6" key="1">
    <citation type="submission" date="2021-05" db="EMBL/GenBank/DDBJ databases">
        <title>A Polyphasic approach of four new species of the genus Ohtaekwangia: Ohtaekwangia histidinii sp. nov., Ohtaekwangia cretensis sp. nov., Ohtaekwangia indiensis sp. nov., Ohtaekwangia reichenbachii sp. nov. from diverse environment.</title>
        <authorList>
            <person name="Octaviana S."/>
        </authorList>
    </citation>
    <scope>NUCLEOTIDE SEQUENCE [LARGE SCALE GENOMIC DNA]</scope>
    <source>
        <strain evidence="5 6">PWU5</strain>
    </source>
</reference>
<evidence type="ECO:0000313" key="5">
    <source>
        <dbReference type="EMBL" id="MBT1711403.1"/>
    </source>
</evidence>
<dbReference type="Pfam" id="PF09423">
    <property type="entry name" value="PhoD"/>
    <property type="match status" value="1"/>
</dbReference>
<dbReference type="InterPro" id="IPR029052">
    <property type="entry name" value="Metallo-depent_PP-like"/>
</dbReference>
<dbReference type="SUPFAM" id="SSF49299">
    <property type="entry name" value="PKD domain"/>
    <property type="match status" value="1"/>
</dbReference>
<dbReference type="SMART" id="SM00560">
    <property type="entry name" value="LamGL"/>
    <property type="match status" value="4"/>
</dbReference>
<dbReference type="PROSITE" id="PS50093">
    <property type="entry name" value="PKD"/>
    <property type="match status" value="1"/>
</dbReference>
<name>A0AAP2GVV0_9BACT</name>
<dbReference type="Gene3D" id="2.60.120.200">
    <property type="match status" value="4"/>
</dbReference>
<dbReference type="InterPro" id="IPR035986">
    <property type="entry name" value="PKD_dom_sf"/>
</dbReference>
<dbReference type="Pfam" id="PF13385">
    <property type="entry name" value="Laminin_G_3"/>
    <property type="match status" value="4"/>
</dbReference>
<dbReference type="InterPro" id="IPR018946">
    <property type="entry name" value="PhoD-like_MPP"/>
</dbReference>
<evidence type="ECO:0000313" key="6">
    <source>
        <dbReference type="Proteomes" id="UP001319080"/>
    </source>
</evidence>
<organism evidence="5 6">
    <name type="scientific">Dawidia cretensis</name>
    <dbReference type="NCBI Taxonomy" id="2782350"/>
    <lineage>
        <taxon>Bacteria</taxon>
        <taxon>Pseudomonadati</taxon>
        <taxon>Bacteroidota</taxon>
        <taxon>Cytophagia</taxon>
        <taxon>Cytophagales</taxon>
        <taxon>Chryseotaleaceae</taxon>
        <taxon>Dawidia</taxon>
    </lineage>
</organism>
<dbReference type="PANTHER" id="PTHR35399:SF2">
    <property type="entry name" value="DUF839 DOMAIN-CONTAINING PROTEIN"/>
    <property type="match status" value="1"/>
</dbReference>
<dbReference type="SUPFAM" id="SSF56300">
    <property type="entry name" value="Metallo-dependent phosphatases"/>
    <property type="match status" value="1"/>
</dbReference>
<dbReference type="GO" id="GO:0004553">
    <property type="term" value="F:hydrolase activity, hydrolyzing O-glycosyl compounds"/>
    <property type="evidence" value="ECO:0007669"/>
    <property type="project" value="UniProtKB-ARBA"/>
</dbReference>
<dbReference type="InterPro" id="IPR013783">
    <property type="entry name" value="Ig-like_fold"/>
</dbReference>
<dbReference type="InterPro" id="IPR022409">
    <property type="entry name" value="PKD/Chitinase_dom"/>
</dbReference>
<dbReference type="InterPro" id="IPR008557">
    <property type="entry name" value="PhoX"/>
</dbReference>
<keyword evidence="6" id="KW-1185">Reference proteome</keyword>
<dbReference type="GO" id="GO:0005975">
    <property type="term" value="P:carbohydrate metabolic process"/>
    <property type="evidence" value="ECO:0007669"/>
    <property type="project" value="UniProtKB-ARBA"/>
</dbReference>
<dbReference type="InterPro" id="IPR038607">
    <property type="entry name" value="PhoD-like_sf"/>
</dbReference>
<dbReference type="SUPFAM" id="SSF49899">
    <property type="entry name" value="Concanavalin A-like lectins/glucanases"/>
    <property type="match status" value="4"/>
</dbReference>
<feature type="domain" description="PKD" evidence="4">
    <location>
        <begin position="2732"/>
        <end position="2814"/>
    </location>
</feature>
<feature type="chain" id="PRO_5042929021" evidence="3">
    <location>
        <begin position="23"/>
        <end position="2915"/>
    </location>
</feature>
<accession>A0AAP2GVV0</accession>
<keyword evidence="1 3" id="KW-0732">Signal</keyword>
<protein>
    <submittedName>
        <fullName evidence="5">DUF839 domain-containing protein</fullName>
    </submittedName>
</protein>
<dbReference type="RefSeq" id="WP_254086979.1">
    <property type="nucleotide sequence ID" value="NZ_JAHESE010000033.1"/>
</dbReference>
<dbReference type="Gene3D" id="2.60.120.260">
    <property type="entry name" value="Galactose-binding domain-like"/>
    <property type="match status" value="2"/>
</dbReference>
<dbReference type="EMBL" id="JAHESE010000033">
    <property type="protein sequence ID" value="MBT1711403.1"/>
    <property type="molecule type" value="Genomic_DNA"/>
</dbReference>
<evidence type="ECO:0000256" key="1">
    <source>
        <dbReference type="ARBA" id="ARBA00022729"/>
    </source>
</evidence>
<evidence type="ECO:0000259" key="4">
    <source>
        <dbReference type="PROSITE" id="PS50093"/>
    </source>
</evidence>